<evidence type="ECO:0000256" key="1">
    <source>
        <dbReference type="SAM" id="MobiDB-lite"/>
    </source>
</evidence>
<feature type="compositionally biased region" description="Basic residues" evidence="1">
    <location>
        <begin position="85"/>
        <end position="107"/>
    </location>
</feature>
<dbReference type="AlphaFoldDB" id="A0A4C1TVJ9"/>
<comment type="caution">
    <text evidence="2">The sequence shown here is derived from an EMBL/GenBank/DDBJ whole genome shotgun (WGS) entry which is preliminary data.</text>
</comment>
<evidence type="ECO:0000313" key="3">
    <source>
        <dbReference type="Proteomes" id="UP000299102"/>
    </source>
</evidence>
<evidence type="ECO:0000313" key="2">
    <source>
        <dbReference type="EMBL" id="GBP17746.1"/>
    </source>
</evidence>
<feature type="region of interest" description="Disordered" evidence="1">
    <location>
        <begin position="134"/>
        <end position="154"/>
    </location>
</feature>
<proteinExistence type="predicted"/>
<accession>A0A4C1TVJ9</accession>
<name>A0A4C1TVJ9_EUMVA</name>
<protein>
    <submittedName>
        <fullName evidence="2">Uncharacterized protein</fullName>
    </submittedName>
</protein>
<organism evidence="2 3">
    <name type="scientific">Eumeta variegata</name>
    <name type="common">Bagworm moth</name>
    <name type="synonym">Eumeta japonica</name>
    <dbReference type="NCBI Taxonomy" id="151549"/>
    <lineage>
        <taxon>Eukaryota</taxon>
        <taxon>Metazoa</taxon>
        <taxon>Ecdysozoa</taxon>
        <taxon>Arthropoda</taxon>
        <taxon>Hexapoda</taxon>
        <taxon>Insecta</taxon>
        <taxon>Pterygota</taxon>
        <taxon>Neoptera</taxon>
        <taxon>Endopterygota</taxon>
        <taxon>Lepidoptera</taxon>
        <taxon>Glossata</taxon>
        <taxon>Ditrysia</taxon>
        <taxon>Tineoidea</taxon>
        <taxon>Psychidae</taxon>
        <taxon>Oiketicinae</taxon>
        <taxon>Eumeta</taxon>
    </lineage>
</organism>
<reference evidence="2 3" key="1">
    <citation type="journal article" date="2019" name="Commun. Biol.">
        <title>The bagworm genome reveals a unique fibroin gene that provides high tensile strength.</title>
        <authorList>
            <person name="Kono N."/>
            <person name="Nakamura H."/>
            <person name="Ohtoshi R."/>
            <person name="Tomita M."/>
            <person name="Numata K."/>
            <person name="Arakawa K."/>
        </authorList>
    </citation>
    <scope>NUCLEOTIDE SEQUENCE [LARGE SCALE GENOMIC DNA]</scope>
</reference>
<feature type="region of interest" description="Disordered" evidence="1">
    <location>
        <begin position="55"/>
        <end position="116"/>
    </location>
</feature>
<keyword evidence="3" id="KW-1185">Reference proteome</keyword>
<gene>
    <name evidence="2" type="ORF">EVAR_102604_1</name>
</gene>
<sequence length="177" mass="20085">MRSAVSKKNVYSTDFVYASMLYLHRVENWFPEPIAVEFGVPRRATRNISYLMGSRYSSDSVPRTRKKSFHSPTTPRRNHGDPTKGKRTKFRISKRPRARTQKKKVKPSRNGSKVRYNSSFHLVRYPMITAHPLGTATGESKLPDSSQSSGELADEVLSQIKSLARRIESEGSIEPSV</sequence>
<dbReference type="EMBL" id="BGZK01000090">
    <property type="protein sequence ID" value="GBP17746.1"/>
    <property type="molecule type" value="Genomic_DNA"/>
</dbReference>
<dbReference type="Proteomes" id="UP000299102">
    <property type="component" value="Unassembled WGS sequence"/>
</dbReference>